<gene>
    <name evidence="5" type="ORF">HNR67_004200</name>
</gene>
<dbReference type="InterPro" id="IPR015854">
    <property type="entry name" value="ABC_transpr_LolD-like"/>
</dbReference>
<dbReference type="PANTHER" id="PTHR24220:SF659">
    <property type="entry name" value="TRANSPORTER, PUTATIVE-RELATED"/>
    <property type="match status" value="1"/>
</dbReference>
<keyword evidence="6" id="KW-1185">Reference proteome</keyword>
<dbReference type="InterPro" id="IPR003593">
    <property type="entry name" value="AAA+_ATPase"/>
</dbReference>
<dbReference type="Proteomes" id="UP000533598">
    <property type="component" value="Unassembled WGS sequence"/>
</dbReference>
<feature type="domain" description="ABC transporter" evidence="4">
    <location>
        <begin position="2"/>
        <end position="220"/>
    </location>
</feature>
<dbReference type="GO" id="GO:0005886">
    <property type="term" value="C:plasma membrane"/>
    <property type="evidence" value="ECO:0007669"/>
    <property type="project" value="TreeGrafter"/>
</dbReference>
<dbReference type="InterPro" id="IPR017911">
    <property type="entry name" value="MacB-like_ATP-bd"/>
</dbReference>
<dbReference type="SMART" id="SM00382">
    <property type="entry name" value="AAA"/>
    <property type="match status" value="1"/>
</dbReference>
<name>A0A7W7FUB6_9PSEU</name>
<dbReference type="Pfam" id="PF00005">
    <property type="entry name" value="ABC_tran"/>
    <property type="match status" value="1"/>
</dbReference>
<keyword evidence="5" id="KW-0449">Lipoprotein</keyword>
<dbReference type="InterPro" id="IPR027417">
    <property type="entry name" value="P-loop_NTPase"/>
</dbReference>
<evidence type="ECO:0000256" key="3">
    <source>
        <dbReference type="ARBA" id="ARBA00022840"/>
    </source>
</evidence>
<keyword evidence="3" id="KW-0067">ATP-binding</keyword>
<keyword evidence="1" id="KW-0813">Transport</keyword>
<dbReference type="PANTHER" id="PTHR24220">
    <property type="entry name" value="IMPORT ATP-BINDING PROTEIN"/>
    <property type="match status" value="1"/>
</dbReference>
<dbReference type="Gene3D" id="3.40.50.300">
    <property type="entry name" value="P-loop containing nucleotide triphosphate hydrolases"/>
    <property type="match status" value="1"/>
</dbReference>
<dbReference type="PROSITE" id="PS50893">
    <property type="entry name" value="ABC_TRANSPORTER_2"/>
    <property type="match status" value="1"/>
</dbReference>
<evidence type="ECO:0000256" key="2">
    <source>
        <dbReference type="ARBA" id="ARBA00022741"/>
    </source>
</evidence>
<proteinExistence type="predicted"/>
<dbReference type="AlphaFoldDB" id="A0A7W7FUB6"/>
<dbReference type="SUPFAM" id="SSF52540">
    <property type="entry name" value="P-loop containing nucleoside triphosphate hydrolases"/>
    <property type="match status" value="1"/>
</dbReference>
<dbReference type="InterPro" id="IPR003439">
    <property type="entry name" value="ABC_transporter-like_ATP-bd"/>
</dbReference>
<dbReference type="EMBL" id="JACHMH010000001">
    <property type="protein sequence ID" value="MBB4678082.1"/>
    <property type="molecule type" value="Genomic_DNA"/>
</dbReference>
<keyword evidence="2" id="KW-0547">Nucleotide-binding</keyword>
<evidence type="ECO:0000256" key="1">
    <source>
        <dbReference type="ARBA" id="ARBA00022448"/>
    </source>
</evidence>
<sequence length="220" mass="22972">MLRLDRIVRVHVRQGIRTTVLDEVSLHVAAGELVALRGASGSGKTTLLAVAGLLARPDAGTVRLAGQDTRELSEARLARMRREELGFVFQSGHLLPHLSAVRNVALAVPGPAAAATARAEQALAGLGLHPRRHHLPGLLSGGEAQRVALARALVNRPSLLLADEPTGNLDPATGGVVLDHLRAAAELGCAVLVVTHSDTVAAAADRRLHLAEGRLTEGAR</sequence>
<accession>A0A7W7FUB6</accession>
<protein>
    <submittedName>
        <fullName evidence="5">ABC-type lipoprotein export system ATPase subunit</fullName>
    </submittedName>
</protein>
<reference evidence="5 6" key="1">
    <citation type="submission" date="2020-08" db="EMBL/GenBank/DDBJ databases">
        <title>Sequencing the genomes of 1000 actinobacteria strains.</title>
        <authorList>
            <person name="Klenk H.-P."/>
        </authorList>
    </citation>
    <scope>NUCLEOTIDE SEQUENCE [LARGE SCALE GENOMIC DNA]</scope>
    <source>
        <strain evidence="5 6">DSM 44230</strain>
    </source>
</reference>
<dbReference type="PROSITE" id="PS00211">
    <property type="entry name" value="ABC_TRANSPORTER_1"/>
    <property type="match status" value="1"/>
</dbReference>
<dbReference type="RefSeq" id="WP_185003954.1">
    <property type="nucleotide sequence ID" value="NZ_BAAAUI010000041.1"/>
</dbReference>
<comment type="caution">
    <text evidence="5">The sequence shown here is derived from an EMBL/GenBank/DDBJ whole genome shotgun (WGS) entry which is preliminary data.</text>
</comment>
<dbReference type="GO" id="GO:0005524">
    <property type="term" value="F:ATP binding"/>
    <property type="evidence" value="ECO:0007669"/>
    <property type="project" value="UniProtKB-KW"/>
</dbReference>
<dbReference type="GO" id="GO:0016887">
    <property type="term" value="F:ATP hydrolysis activity"/>
    <property type="evidence" value="ECO:0007669"/>
    <property type="project" value="InterPro"/>
</dbReference>
<dbReference type="CDD" id="cd03255">
    <property type="entry name" value="ABC_MJ0796_LolCDE_FtsE"/>
    <property type="match status" value="1"/>
</dbReference>
<dbReference type="GO" id="GO:0022857">
    <property type="term" value="F:transmembrane transporter activity"/>
    <property type="evidence" value="ECO:0007669"/>
    <property type="project" value="TreeGrafter"/>
</dbReference>
<evidence type="ECO:0000313" key="5">
    <source>
        <dbReference type="EMBL" id="MBB4678082.1"/>
    </source>
</evidence>
<evidence type="ECO:0000313" key="6">
    <source>
        <dbReference type="Proteomes" id="UP000533598"/>
    </source>
</evidence>
<dbReference type="InterPro" id="IPR017871">
    <property type="entry name" value="ABC_transporter-like_CS"/>
</dbReference>
<organism evidence="5 6">
    <name type="scientific">Crossiella cryophila</name>
    <dbReference type="NCBI Taxonomy" id="43355"/>
    <lineage>
        <taxon>Bacteria</taxon>
        <taxon>Bacillati</taxon>
        <taxon>Actinomycetota</taxon>
        <taxon>Actinomycetes</taxon>
        <taxon>Pseudonocardiales</taxon>
        <taxon>Pseudonocardiaceae</taxon>
        <taxon>Crossiella</taxon>
    </lineage>
</organism>
<evidence type="ECO:0000259" key="4">
    <source>
        <dbReference type="PROSITE" id="PS50893"/>
    </source>
</evidence>